<protein>
    <submittedName>
        <fullName evidence="1">Uncharacterized protein</fullName>
    </submittedName>
</protein>
<dbReference type="AlphaFoldDB" id="S4P918"/>
<name>S4P918_9NEOP</name>
<organism evidence="1">
    <name type="scientific">Pararge aegeria</name>
    <name type="common">speckled wood butterfly</name>
    <dbReference type="NCBI Taxonomy" id="116150"/>
    <lineage>
        <taxon>Eukaryota</taxon>
        <taxon>Metazoa</taxon>
        <taxon>Ecdysozoa</taxon>
        <taxon>Arthropoda</taxon>
        <taxon>Hexapoda</taxon>
        <taxon>Insecta</taxon>
        <taxon>Pterygota</taxon>
        <taxon>Neoptera</taxon>
        <taxon>Endopterygota</taxon>
        <taxon>Lepidoptera</taxon>
        <taxon>Glossata</taxon>
        <taxon>Ditrysia</taxon>
        <taxon>Papilionoidea</taxon>
        <taxon>Nymphalidae</taxon>
        <taxon>Satyrinae</taxon>
        <taxon>Satyrini</taxon>
        <taxon>Parargina</taxon>
        <taxon>Pararge</taxon>
    </lineage>
</organism>
<sequence length="72" mass="7674">MSYLCRLSTAAARPSVCNPCSMPCPRATTPRTAKTPNKAFAELSLPARISPYKATAGFGGLAKSIIRDMSLR</sequence>
<reference evidence="1" key="1">
    <citation type="journal article" date="2013" name="BMC Genomics">
        <title>Unscrambling butterfly oogenesis.</title>
        <authorList>
            <person name="Carter J.M."/>
            <person name="Baker S.C."/>
            <person name="Pink R."/>
            <person name="Carter D.R."/>
            <person name="Collins A."/>
            <person name="Tomlin J."/>
            <person name="Gibbs M."/>
            <person name="Breuker C.J."/>
        </authorList>
    </citation>
    <scope>NUCLEOTIDE SEQUENCE</scope>
    <source>
        <tissue evidence="1">Ovary</tissue>
    </source>
</reference>
<dbReference type="EMBL" id="GAIX01003929">
    <property type="protein sequence ID" value="JAA88631.1"/>
    <property type="molecule type" value="Transcribed_RNA"/>
</dbReference>
<evidence type="ECO:0000313" key="1">
    <source>
        <dbReference type="EMBL" id="JAA88631.1"/>
    </source>
</evidence>
<reference evidence="1" key="2">
    <citation type="submission" date="2013-05" db="EMBL/GenBank/DDBJ databases">
        <authorList>
            <person name="Carter J.-M."/>
            <person name="Baker S.C."/>
            <person name="Pink R."/>
            <person name="Carter D.R.F."/>
            <person name="Collins A."/>
            <person name="Tomlin J."/>
            <person name="Gibbs M."/>
            <person name="Breuker C.J."/>
        </authorList>
    </citation>
    <scope>NUCLEOTIDE SEQUENCE</scope>
    <source>
        <tissue evidence="1">Ovary</tissue>
    </source>
</reference>
<accession>S4P918</accession>
<proteinExistence type="predicted"/>